<comment type="caution">
    <text evidence="2">The sequence shown here is derived from an EMBL/GenBank/DDBJ whole genome shotgun (WGS) entry which is preliminary data.</text>
</comment>
<evidence type="ECO:0000313" key="2">
    <source>
        <dbReference type="EMBL" id="KAJ5108980.1"/>
    </source>
</evidence>
<feature type="compositionally biased region" description="Acidic residues" evidence="1">
    <location>
        <begin position="251"/>
        <end position="266"/>
    </location>
</feature>
<feature type="compositionally biased region" description="Basic and acidic residues" evidence="1">
    <location>
        <begin position="216"/>
        <end position="225"/>
    </location>
</feature>
<reference evidence="2" key="2">
    <citation type="journal article" date="2023" name="IMA Fungus">
        <title>Comparative genomic study of the Penicillium genus elucidates a diverse pangenome and 15 lateral gene transfer events.</title>
        <authorList>
            <person name="Petersen C."/>
            <person name="Sorensen T."/>
            <person name="Nielsen M.R."/>
            <person name="Sondergaard T.E."/>
            <person name="Sorensen J.L."/>
            <person name="Fitzpatrick D.A."/>
            <person name="Frisvad J.C."/>
            <person name="Nielsen K.L."/>
        </authorList>
    </citation>
    <scope>NUCLEOTIDE SEQUENCE</scope>
    <source>
        <strain evidence="2">IBT 30069</strain>
    </source>
</reference>
<gene>
    <name evidence="2" type="ORF">N7456_005655</name>
</gene>
<dbReference type="EMBL" id="JAPQKH010000003">
    <property type="protein sequence ID" value="KAJ5108980.1"/>
    <property type="molecule type" value="Genomic_DNA"/>
</dbReference>
<sequence length="326" mass="35465">MIRTRDPRIRQRINQISHDIQAANQSTQEGLYTFSTNYISPCLASLSNCISSCTAPCLSHDGQTRRRNRGYTEAEANFDFYDDWHTAEEEDSLLGWNAGELDRLLAGSGPSRTTTEQPRRPRRMSYGTRNTKQNMPRLYIPDHTSDPTVIPSSSRIGFLERFPWRFGAKGVKYHPSAAGLQEHPGSHRRDFNEGEGEGGSESEPLMGAVVDGGHVSFHDHGKELHPNGGGSGTASLGGASSLLSPRGDLFQSDEDEEDAVPLDDEFALAFARRESGLGSDDQASKAGTVRSATSTSSLGDASTRKTEPFPPFPLPEPHDTSSSPAA</sequence>
<feature type="region of interest" description="Disordered" evidence="1">
    <location>
        <begin position="176"/>
        <end position="326"/>
    </location>
</feature>
<feature type="compositionally biased region" description="Polar residues" evidence="1">
    <location>
        <begin position="290"/>
        <end position="300"/>
    </location>
</feature>
<keyword evidence="3" id="KW-1185">Reference proteome</keyword>
<evidence type="ECO:0000256" key="1">
    <source>
        <dbReference type="SAM" id="MobiDB-lite"/>
    </source>
</evidence>
<reference evidence="2" key="1">
    <citation type="submission" date="2022-11" db="EMBL/GenBank/DDBJ databases">
        <authorList>
            <person name="Petersen C."/>
        </authorList>
    </citation>
    <scope>NUCLEOTIDE SEQUENCE</scope>
    <source>
        <strain evidence="2">IBT 30069</strain>
    </source>
</reference>
<evidence type="ECO:0000313" key="3">
    <source>
        <dbReference type="Proteomes" id="UP001149165"/>
    </source>
</evidence>
<dbReference type="Proteomes" id="UP001149165">
    <property type="component" value="Unassembled WGS sequence"/>
</dbReference>
<feature type="compositionally biased region" description="Low complexity" evidence="1">
    <location>
        <begin position="233"/>
        <end position="244"/>
    </location>
</feature>
<name>A0A9W9FZS1_9EURO</name>
<proteinExistence type="predicted"/>
<dbReference type="AlphaFoldDB" id="A0A9W9FZS1"/>
<dbReference type="OrthoDB" id="5421971at2759"/>
<organism evidence="2 3">
    <name type="scientific">Penicillium angulare</name>
    <dbReference type="NCBI Taxonomy" id="116970"/>
    <lineage>
        <taxon>Eukaryota</taxon>
        <taxon>Fungi</taxon>
        <taxon>Dikarya</taxon>
        <taxon>Ascomycota</taxon>
        <taxon>Pezizomycotina</taxon>
        <taxon>Eurotiomycetes</taxon>
        <taxon>Eurotiomycetidae</taxon>
        <taxon>Eurotiales</taxon>
        <taxon>Aspergillaceae</taxon>
        <taxon>Penicillium</taxon>
    </lineage>
</organism>
<protein>
    <submittedName>
        <fullName evidence="2">Uncharacterized protein</fullName>
    </submittedName>
</protein>
<accession>A0A9W9FZS1</accession>
<feature type="region of interest" description="Disordered" evidence="1">
    <location>
        <begin position="104"/>
        <end position="129"/>
    </location>
</feature>